<keyword evidence="1" id="KW-0802">TPR repeat</keyword>
<name>A0ABV8A113_9GAMM</name>
<dbReference type="Gene3D" id="1.25.40.10">
    <property type="entry name" value="Tetratricopeptide repeat domain"/>
    <property type="match status" value="1"/>
</dbReference>
<evidence type="ECO:0000256" key="1">
    <source>
        <dbReference type="PROSITE-ProRule" id="PRU00339"/>
    </source>
</evidence>
<comment type="caution">
    <text evidence="3">The sequence shown here is derived from an EMBL/GenBank/DDBJ whole genome shotgun (WGS) entry which is preliminary data.</text>
</comment>
<feature type="repeat" description="TPR" evidence="1">
    <location>
        <begin position="99"/>
        <end position="132"/>
    </location>
</feature>
<dbReference type="PANTHER" id="PTHR43464:SF94">
    <property type="entry name" value="MALONYL-[ACYL-CARRIER PROTEIN] O-METHYLTRANSFERASE"/>
    <property type="match status" value="1"/>
</dbReference>
<dbReference type="Proteomes" id="UP001595617">
    <property type="component" value="Unassembled WGS sequence"/>
</dbReference>
<evidence type="ECO:0000259" key="2">
    <source>
        <dbReference type="Pfam" id="PF13847"/>
    </source>
</evidence>
<evidence type="ECO:0000313" key="3">
    <source>
        <dbReference type="EMBL" id="MFC3853367.1"/>
    </source>
</evidence>
<dbReference type="PANTHER" id="PTHR43464">
    <property type="entry name" value="METHYLTRANSFERASE"/>
    <property type="match status" value="1"/>
</dbReference>
<dbReference type="RefSeq" id="WP_380696452.1">
    <property type="nucleotide sequence ID" value="NZ_JBHRYR010000003.1"/>
</dbReference>
<organism evidence="3 4">
    <name type="scientific">Saccharospirillum mangrovi</name>
    <dbReference type="NCBI Taxonomy" id="2161747"/>
    <lineage>
        <taxon>Bacteria</taxon>
        <taxon>Pseudomonadati</taxon>
        <taxon>Pseudomonadota</taxon>
        <taxon>Gammaproteobacteria</taxon>
        <taxon>Oceanospirillales</taxon>
        <taxon>Saccharospirillaceae</taxon>
        <taxon>Saccharospirillum</taxon>
    </lineage>
</organism>
<dbReference type="GO" id="GO:0032259">
    <property type="term" value="P:methylation"/>
    <property type="evidence" value="ECO:0007669"/>
    <property type="project" value="UniProtKB-KW"/>
</dbReference>
<dbReference type="InterPro" id="IPR025714">
    <property type="entry name" value="Methyltranfer_dom"/>
</dbReference>
<dbReference type="PROSITE" id="PS50005">
    <property type="entry name" value="TPR"/>
    <property type="match status" value="1"/>
</dbReference>
<dbReference type="EMBL" id="JBHRYR010000003">
    <property type="protein sequence ID" value="MFC3853367.1"/>
    <property type="molecule type" value="Genomic_DNA"/>
</dbReference>
<dbReference type="SUPFAM" id="SSF53335">
    <property type="entry name" value="S-adenosyl-L-methionine-dependent methyltransferases"/>
    <property type="match status" value="1"/>
</dbReference>
<dbReference type="Gene3D" id="3.40.50.150">
    <property type="entry name" value="Vaccinia Virus protein VP39"/>
    <property type="match status" value="1"/>
</dbReference>
<dbReference type="SUPFAM" id="SSF48452">
    <property type="entry name" value="TPR-like"/>
    <property type="match status" value="1"/>
</dbReference>
<sequence>MTQAKKQLHSTLLPEHSDVSVVERQAVWHLEQSGRHDVGYAASSEHLAQANTLATALAQFPEHLPIALNLQGRIALEKGQFIEAEFFLSEASKLAPKHAGIAFSRGHLALLQHRLSEASTWFRRAIDIDPNATIADQSLAYVKFRSGLYAEAFADYRKLVRKYPQSQALKNRLLECCAQIKADYYDASLAADITELLNTDGLDYQALAPLAGSLLIHRYQLTNPQAQIELHQLVQDDLLLAALRKVLFVHPELDELVATLRHTVLHHHLTLGHFDADVKPLLLSLAQYSIHNEFVTFQTTEEQDTLLALRDYTKTLVAEGQSSVNELSLPLLLLSLYGPLTQHFAALPMRALLQHTDQTLQSIFTAHWVDTAEEEMRAQSIPALNTVNTHISNKVRAQYEDNPYPRWTHLPDYSPTHYGRAVAAEIPAFMSQSFQPDDSIRLLVAGSGTGRHAINLARHFHDMKVTAIDLSTRSLAYGQMMAERYETKNIAFYHADILSLRRSQFPEKTLFDVIECSGVLHHMENPMAGWEVLSHLLRKNGLMKVALYSRRARTTITQLRQVIQREGLSTSPEDIRRFRQVLLDKKTSPELQTILTSPDFYSMSGVRDLLFHAQEHVFSPADLKQMIEHLPLEFLGFVLPPSVRRSYQHFFPDDALMNNLDNWERLEIDNPRLFGGMYQMYLQKK</sequence>
<keyword evidence="4" id="KW-1185">Reference proteome</keyword>
<proteinExistence type="predicted"/>
<dbReference type="SMART" id="SM00028">
    <property type="entry name" value="TPR"/>
    <property type="match status" value="3"/>
</dbReference>
<keyword evidence="3" id="KW-0808">Transferase</keyword>
<dbReference type="Pfam" id="PF13847">
    <property type="entry name" value="Methyltransf_31"/>
    <property type="match status" value="1"/>
</dbReference>
<dbReference type="CDD" id="cd02440">
    <property type="entry name" value="AdoMet_MTases"/>
    <property type="match status" value="1"/>
</dbReference>
<gene>
    <name evidence="3" type="ORF">ACFOOG_11035</name>
</gene>
<accession>A0ABV8A113</accession>
<dbReference type="InterPro" id="IPR029063">
    <property type="entry name" value="SAM-dependent_MTases_sf"/>
</dbReference>
<dbReference type="InterPro" id="IPR011990">
    <property type="entry name" value="TPR-like_helical_dom_sf"/>
</dbReference>
<feature type="domain" description="Methyltransferase" evidence="2">
    <location>
        <begin position="438"/>
        <end position="549"/>
    </location>
</feature>
<dbReference type="InterPro" id="IPR019734">
    <property type="entry name" value="TPR_rpt"/>
</dbReference>
<reference evidence="4" key="1">
    <citation type="journal article" date="2019" name="Int. J. Syst. Evol. Microbiol.">
        <title>The Global Catalogue of Microorganisms (GCM) 10K type strain sequencing project: providing services to taxonomists for standard genome sequencing and annotation.</title>
        <authorList>
            <consortium name="The Broad Institute Genomics Platform"/>
            <consortium name="The Broad Institute Genome Sequencing Center for Infectious Disease"/>
            <person name="Wu L."/>
            <person name="Ma J."/>
        </authorList>
    </citation>
    <scope>NUCLEOTIDE SEQUENCE [LARGE SCALE GENOMIC DNA]</scope>
    <source>
        <strain evidence="4">IBRC 10765</strain>
    </source>
</reference>
<dbReference type="GO" id="GO:0008168">
    <property type="term" value="F:methyltransferase activity"/>
    <property type="evidence" value="ECO:0007669"/>
    <property type="project" value="UniProtKB-KW"/>
</dbReference>
<protein>
    <submittedName>
        <fullName evidence="3">Methyltransferase domain-containing protein</fullName>
    </submittedName>
</protein>
<evidence type="ECO:0000313" key="4">
    <source>
        <dbReference type="Proteomes" id="UP001595617"/>
    </source>
</evidence>
<keyword evidence="3" id="KW-0489">Methyltransferase</keyword>